<feature type="domain" description="SGNH hydrolase-type esterase" evidence="2">
    <location>
        <begin position="56"/>
        <end position="220"/>
    </location>
</feature>
<sequence length="263" mass="27495">MNPRSGWRALRAWFHRLGHATVILSALAVVLVLLSSTAADARVPITDPVTSVHVDVIGDSLSTGFRTPGDTWPEQAQSIFAAKGLKATITNASENGAGYVVPGEGGDVYLDLVNRIVNSQSQVVLLFGSDNDSGASGLDAAVATALARVKVLAPAATVIVVGPTSESGDVQGELAPIIQTLKVQADDDGVQYVDPVALGWFQGESSGFLTDDLEHPNTAGETYLAQRMATILAPAIKDSMHQDQLKRSAHDRSLGQTLGAETA</sequence>
<name>A0ABV8R233_9MICC</name>
<feature type="region of interest" description="Disordered" evidence="1">
    <location>
        <begin position="242"/>
        <end position="263"/>
    </location>
</feature>
<evidence type="ECO:0000256" key="1">
    <source>
        <dbReference type="SAM" id="MobiDB-lite"/>
    </source>
</evidence>
<keyword evidence="3" id="KW-0378">Hydrolase</keyword>
<dbReference type="InterPro" id="IPR036514">
    <property type="entry name" value="SGNH_hydro_sf"/>
</dbReference>
<dbReference type="CDD" id="cd00229">
    <property type="entry name" value="SGNH_hydrolase"/>
    <property type="match status" value="1"/>
</dbReference>
<evidence type="ECO:0000259" key="2">
    <source>
        <dbReference type="Pfam" id="PF13472"/>
    </source>
</evidence>
<organism evidence="3 4">
    <name type="scientific">Arthrobacter cryoconiti</name>
    <dbReference type="NCBI Taxonomy" id="748907"/>
    <lineage>
        <taxon>Bacteria</taxon>
        <taxon>Bacillati</taxon>
        <taxon>Actinomycetota</taxon>
        <taxon>Actinomycetes</taxon>
        <taxon>Micrococcales</taxon>
        <taxon>Micrococcaceae</taxon>
        <taxon>Arthrobacter</taxon>
    </lineage>
</organism>
<dbReference type="EMBL" id="JBHSCQ010000020">
    <property type="protein sequence ID" value="MFC4266487.1"/>
    <property type="molecule type" value="Genomic_DNA"/>
</dbReference>
<comment type="caution">
    <text evidence="3">The sequence shown here is derived from an EMBL/GenBank/DDBJ whole genome shotgun (WGS) entry which is preliminary data.</text>
</comment>
<protein>
    <submittedName>
        <fullName evidence="3">SGNH/GDSL hydrolase family protein</fullName>
    </submittedName>
</protein>
<keyword evidence="4" id="KW-1185">Reference proteome</keyword>
<feature type="compositionally biased region" description="Basic and acidic residues" evidence="1">
    <location>
        <begin position="242"/>
        <end position="253"/>
    </location>
</feature>
<dbReference type="Proteomes" id="UP001595773">
    <property type="component" value="Unassembled WGS sequence"/>
</dbReference>
<proteinExistence type="predicted"/>
<dbReference type="Gene3D" id="3.40.50.1110">
    <property type="entry name" value="SGNH hydrolase"/>
    <property type="match status" value="1"/>
</dbReference>
<dbReference type="SUPFAM" id="SSF52266">
    <property type="entry name" value="SGNH hydrolase"/>
    <property type="match status" value="1"/>
</dbReference>
<gene>
    <name evidence="3" type="ORF">ACFOW9_12825</name>
</gene>
<dbReference type="GO" id="GO:0016787">
    <property type="term" value="F:hydrolase activity"/>
    <property type="evidence" value="ECO:0007669"/>
    <property type="project" value="UniProtKB-KW"/>
</dbReference>
<dbReference type="RefSeq" id="WP_230066844.1">
    <property type="nucleotide sequence ID" value="NZ_BAABLL010000008.1"/>
</dbReference>
<dbReference type="Pfam" id="PF13472">
    <property type="entry name" value="Lipase_GDSL_2"/>
    <property type="match status" value="1"/>
</dbReference>
<evidence type="ECO:0000313" key="4">
    <source>
        <dbReference type="Proteomes" id="UP001595773"/>
    </source>
</evidence>
<dbReference type="InterPro" id="IPR013830">
    <property type="entry name" value="SGNH_hydro"/>
</dbReference>
<accession>A0ABV8R233</accession>
<reference evidence="4" key="1">
    <citation type="journal article" date="2019" name="Int. J. Syst. Evol. Microbiol.">
        <title>The Global Catalogue of Microorganisms (GCM) 10K type strain sequencing project: providing services to taxonomists for standard genome sequencing and annotation.</title>
        <authorList>
            <consortium name="The Broad Institute Genomics Platform"/>
            <consortium name="The Broad Institute Genome Sequencing Center for Infectious Disease"/>
            <person name="Wu L."/>
            <person name="Ma J."/>
        </authorList>
    </citation>
    <scope>NUCLEOTIDE SEQUENCE [LARGE SCALE GENOMIC DNA]</scope>
    <source>
        <strain evidence="4">CGMCC 1.10698</strain>
    </source>
</reference>
<evidence type="ECO:0000313" key="3">
    <source>
        <dbReference type="EMBL" id="MFC4266487.1"/>
    </source>
</evidence>